<keyword evidence="4" id="KW-1185">Reference proteome</keyword>
<dbReference type="PANTHER" id="PTHR46390:SF1">
    <property type="entry name" value="MANNOSE-1-PHOSPHATE GUANYLYLTRANSFERASE"/>
    <property type="match status" value="1"/>
</dbReference>
<dbReference type="CDD" id="cd02213">
    <property type="entry name" value="cupin_PMI_typeII_C"/>
    <property type="match status" value="1"/>
</dbReference>
<dbReference type="RefSeq" id="WP_242942862.1">
    <property type="nucleotide sequence ID" value="NZ_FWXW01000011.1"/>
</dbReference>
<dbReference type="SUPFAM" id="SSF51182">
    <property type="entry name" value="RmlC-like cupins"/>
    <property type="match status" value="1"/>
</dbReference>
<dbReference type="InterPro" id="IPR014710">
    <property type="entry name" value="RmlC-like_jellyroll"/>
</dbReference>
<dbReference type="InterPro" id="IPR001538">
    <property type="entry name" value="Man6P_isomerase-2_C"/>
</dbReference>
<dbReference type="AlphaFoldDB" id="A0A1W2CPA2"/>
<sequence length="444" mass="49186">MMHVIILSGGSGIRLWPLSNRVRSKQFLKLFRDTKGEPCSGIQRVYRQLREAGVAADISVSTGADQAGMVRSQLGEEVAVITEPERRDTFPAILLASLNLALTRKCGGDDVVAIVPADTYADTEYYRCLSKLERAVCEKTADILLMGVEPTYPSAKYGYMIMEEGAEPRRVSRFIEKPGEKAAAELIAQGAVWNGGIFAFRLEYMLELAERYLPVSSYDEALARYGQLKKTSFDYEVLEHSGSVAAVTYRGPWKDLGTWNTVTEQMDGPSMGNVTLADTCRNTHVLNELSIPVMAMGLKDLVIAASADGILVADKAESSYIKPLVDGIRQRPMQEERAWGEYRVLDMVSFQDGTKSLTKQICIRAGQAISCQRHKMRDEIWMVADGTGELLLDGKLLAVERGSTVKIPAGAWHRLRAETDLHLIEVQIGGELTEEDIERCEQIP</sequence>
<gene>
    <name evidence="3" type="ORF">SAMN02745168_0128</name>
</gene>
<evidence type="ECO:0000259" key="1">
    <source>
        <dbReference type="Pfam" id="PF00483"/>
    </source>
</evidence>
<feature type="domain" description="Nucleotidyl transferase" evidence="1">
    <location>
        <begin position="4"/>
        <end position="264"/>
    </location>
</feature>
<dbReference type="Pfam" id="PF01050">
    <property type="entry name" value="MannoseP_isomer"/>
    <property type="match status" value="1"/>
</dbReference>
<evidence type="ECO:0000259" key="2">
    <source>
        <dbReference type="Pfam" id="PF01050"/>
    </source>
</evidence>
<dbReference type="InterPro" id="IPR051161">
    <property type="entry name" value="Mannose-6P_isomerase_type2"/>
</dbReference>
<organism evidence="3 4">
    <name type="scientific">Papillibacter cinnamivorans DSM 12816</name>
    <dbReference type="NCBI Taxonomy" id="1122930"/>
    <lineage>
        <taxon>Bacteria</taxon>
        <taxon>Bacillati</taxon>
        <taxon>Bacillota</taxon>
        <taxon>Clostridia</taxon>
        <taxon>Eubacteriales</taxon>
        <taxon>Oscillospiraceae</taxon>
        <taxon>Papillibacter</taxon>
    </lineage>
</organism>
<dbReference type="GO" id="GO:0004475">
    <property type="term" value="F:mannose-1-phosphate guanylyltransferase (GTP) activity"/>
    <property type="evidence" value="ECO:0007669"/>
    <property type="project" value="TreeGrafter"/>
</dbReference>
<dbReference type="STRING" id="1122930.SAMN02745168_0128"/>
<dbReference type="InterPro" id="IPR011051">
    <property type="entry name" value="RmlC_Cupin_sf"/>
</dbReference>
<proteinExistence type="predicted"/>
<name>A0A1W2CPA2_9FIRM</name>
<accession>A0A1W2CPA2</accession>
<dbReference type="Gene3D" id="2.60.120.10">
    <property type="entry name" value="Jelly Rolls"/>
    <property type="match status" value="1"/>
</dbReference>
<feature type="domain" description="Mannose-6-phosphate isomerase type II C-terminal" evidence="2">
    <location>
        <begin position="336"/>
        <end position="442"/>
    </location>
</feature>
<dbReference type="Gene3D" id="3.90.550.10">
    <property type="entry name" value="Spore Coat Polysaccharide Biosynthesis Protein SpsA, Chain A"/>
    <property type="match status" value="1"/>
</dbReference>
<dbReference type="PANTHER" id="PTHR46390">
    <property type="entry name" value="MANNOSE-1-PHOSPHATE GUANYLYLTRANSFERASE"/>
    <property type="match status" value="1"/>
</dbReference>
<keyword evidence="3" id="KW-0808">Transferase</keyword>
<evidence type="ECO:0000313" key="4">
    <source>
        <dbReference type="Proteomes" id="UP000192790"/>
    </source>
</evidence>
<reference evidence="3 4" key="1">
    <citation type="submission" date="2017-04" db="EMBL/GenBank/DDBJ databases">
        <authorList>
            <person name="Afonso C.L."/>
            <person name="Miller P.J."/>
            <person name="Scott M.A."/>
            <person name="Spackman E."/>
            <person name="Goraichik I."/>
            <person name="Dimitrov K.M."/>
            <person name="Suarez D.L."/>
            <person name="Swayne D.E."/>
        </authorList>
    </citation>
    <scope>NUCLEOTIDE SEQUENCE [LARGE SCALE GENOMIC DNA]</scope>
    <source>
        <strain evidence="3 4">DSM 12816</strain>
    </source>
</reference>
<evidence type="ECO:0000313" key="3">
    <source>
        <dbReference type="EMBL" id="SMC86846.1"/>
    </source>
</evidence>
<dbReference type="Pfam" id="PF00483">
    <property type="entry name" value="NTP_transferase"/>
    <property type="match status" value="1"/>
</dbReference>
<dbReference type="SUPFAM" id="SSF53448">
    <property type="entry name" value="Nucleotide-diphospho-sugar transferases"/>
    <property type="match status" value="1"/>
</dbReference>
<dbReference type="InterPro" id="IPR005835">
    <property type="entry name" value="NTP_transferase_dom"/>
</dbReference>
<dbReference type="GO" id="GO:0005976">
    <property type="term" value="P:polysaccharide metabolic process"/>
    <property type="evidence" value="ECO:0007669"/>
    <property type="project" value="InterPro"/>
</dbReference>
<keyword evidence="3" id="KW-0548">Nucleotidyltransferase</keyword>
<dbReference type="InterPro" id="IPR029044">
    <property type="entry name" value="Nucleotide-diphossugar_trans"/>
</dbReference>
<protein>
    <submittedName>
        <fullName evidence="3">Mannose-1-phosphate guanylyltransferase</fullName>
    </submittedName>
</protein>
<dbReference type="EMBL" id="FWXW01000011">
    <property type="protein sequence ID" value="SMC86846.1"/>
    <property type="molecule type" value="Genomic_DNA"/>
</dbReference>
<dbReference type="Proteomes" id="UP000192790">
    <property type="component" value="Unassembled WGS sequence"/>
</dbReference>
<dbReference type="GO" id="GO:0009298">
    <property type="term" value="P:GDP-mannose biosynthetic process"/>
    <property type="evidence" value="ECO:0007669"/>
    <property type="project" value="TreeGrafter"/>
</dbReference>